<dbReference type="CDD" id="cd04732">
    <property type="entry name" value="HisA"/>
    <property type="match status" value="1"/>
</dbReference>
<dbReference type="AlphaFoldDB" id="A0A193LG09"/>
<dbReference type="Pfam" id="PF00977">
    <property type="entry name" value="His_biosynth"/>
    <property type="match status" value="1"/>
</dbReference>
<evidence type="ECO:0000256" key="1">
    <source>
        <dbReference type="ARBA" id="ARBA00000901"/>
    </source>
</evidence>
<keyword evidence="5 9" id="KW-0963">Cytoplasm</keyword>
<gene>
    <name evidence="9" type="primary">hisA</name>
    <name evidence="12" type="ORF">BA177_09710</name>
</gene>
<dbReference type="NCBIfam" id="TIGR00007">
    <property type="entry name" value="1-(5-phosphoribosyl)-5-[(5-phosphoribosylamino)methylideneamino]imidazole-4-carboxamide isomerase"/>
    <property type="match status" value="1"/>
</dbReference>
<sequence length="246" mass="26926">MKIIPAIDLKDGCCVRLFKGDFAQQTHYSAEPLVVARQFHDYGFRYLHVVDLDGAQSGQQINRDCVKQLVAESGLSVQLGGGIRDLETVNAWLQAGVQRLVIGSLAVTESATVLAWMKEFGADRFVLALDCRCDDNGVPWLATHGWVRQSDVTLWDCIARYEDAGLRHVLCTDVSRDGAMSGPSVDLYREIRERFPAIELQASGGVRNISDLKDLRSLGAAGAITGRALLDGCITAQEIASFQQNV</sequence>
<dbReference type="KEGG" id="woc:BA177_09710"/>
<keyword evidence="13" id="KW-1185">Reference proteome</keyword>
<dbReference type="InterPro" id="IPR006063">
    <property type="entry name" value="HisA_bact_arch"/>
</dbReference>
<reference evidence="12 13" key="1">
    <citation type="submission" date="2016-06" db="EMBL/GenBank/DDBJ databases">
        <title>Complete genome sequence of a deep-branching marine Gamma Proteobacterium Woeseia oceani type strain XK5.</title>
        <authorList>
            <person name="Mu D."/>
            <person name="Du Z."/>
        </authorList>
    </citation>
    <scope>NUCLEOTIDE SEQUENCE [LARGE SCALE GENOMIC DNA]</scope>
    <source>
        <strain evidence="12 13">XK5</strain>
    </source>
</reference>
<dbReference type="UniPathway" id="UPA00031">
    <property type="reaction ID" value="UER00009"/>
</dbReference>
<dbReference type="InterPro" id="IPR011060">
    <property type="entry name" value="RibuloseP-bd_barrel"/>
</dbReference>
<evidence type="ECO:0000256" key="3">
    <source>
        <dbReference type="ARBA" id="ARBA00005133"/>
    </source>
</evidence>
<evidence type="ECO:0000256" key="4">
    <source>
        <dbReference type="ARBA" id="ARBA00009667"/>
    </source>
</evidence>
<dbReference type="GO" id="GO:0003949">
    <property type="term" value="F:1-(5-phosphoribosyl)-5-[(5-phosphoribosylamino)methylideneamino]imidazole-4-carboxamide isomerase activity"/>
    <property type="evidence" value="ECO:0007669"/>
    <property type="project" value="UniProtKB-UniRule"/>
</dbReference>
<dbReference type="PANTHER" id="PTHR43090">
    <property type="entry name" value="1-(5-PHOSPHORIBOSYL)-5-[(5-PHOSPHORIBOSYLAMINO)METHYLIDENEAMINO] IMIDAZOLE-4-CARBOXAMIDE ISOMERASE"/>
    <property type="match status" value="1"/>
</dbReference>
<dbReference type="FunFam" id="3.20.20.70:FF:000009">
    <property type="entry name" value="1-(5-phosphoribosyl)-5-[(5-phosphoribosylamino)methylideneamino] imidazole-4-carboxamide isomerase"/>
    <property type="match status" value="1"/>
</dbReference>
<keyword evidence="7 9" id="KW-0368">Histidine biosynthesis</keyword>
<comment type="subcellular location">
    <subcellularLocation>
        <location evidence="2 9 11">Cytoplasm</location>
    </subcellularLocation>
</comment>
<dbReference type="HAMAP" id="MF_01014">
    <property type="entry name" value="HisA"/>
    <property type="match status" value="1"/>
</dbReference>
<comment type="pathway">
    <text evidence="3 9 11">Amino-acid biosynthesis; L-histidine biosynthesis; L-histidine from 5-phospho-alpha-D-ribose 1-diphosphate: step 4/9.</text>
</comment>
<dbReference type="InterPro" id="IPR023016">
    <property type="entry name" value="HisA/PriA"/>
</dbReference>
<dbReference type="GO" id="GO:0000105">
    <property type="term" value="P:L-histidine biosynthetic process"/>
    <property type="evidence" value="ECO:0007669"/>
    <property type="project" value="UniProtKB-UniRule"/>
</dbReference>
<accession>A0A193LG09</accession>
<evidence type="ECO:0000256" key="10">
    <source>
        <dbReference type="RuleBase" id="RU003657"/>
    </source>
</evidence>
<dbReference type="EC" id="5.3.1.16" evidence="9 11"/>
<evidence type="ECO:0000313" key="12">
    <source>
        <dbReference type="EMBL" id="ANO51442.1"/>
    </source>
</evidence>
<dbReference type="RefSeq" id="WP_068615781.1">
    <property type="nucleotide sequence ID" value="NZ_CP016268.1"/>
</dbReference>
<name>A0A193LG09_9GAMM</name>
<evidence type="ECO:0000256" key="5">
    <source>
        <dbReference type="ARBA" id="ARBA00022490"/>
    </source>
</evidence>
<comment type="catalytic activity">
    <reaction evidence="1 9 11">
        <text>1-(5-phospho-beta-D-ribosyl)-5-[(5-phospho-beta-D-ribosylamino)methylideneamino]imidazole-4-carboxamide = 5-[(5-phospho-1-deoxy-D-ribulos-1-ylimino)methylamino]-1-(5-phospho-beta-D-ribosyl)imidazole-4-carboxamide</text>
        <dbReference type="Rhea" id="RHEA:15469"/>
        <dbReference type="ChEBI" id="CHEBI:58435"/>
        <dbReference type="ChEBI" id="CHEBI:58525"/>
        <dbReference type="EC" id="5.3.1.16"/>
    </reaction>
</comment>
<feature type="active site" description="Proton donor" evidence="9">
    <location>
        <position position="130"/>
    </location>
</feature>
<dbReference type="InterPro" id="IPR044524">
    <property type="entry name" value="Isoase_HisA-like"/>
</dbReference>
<dbReference type="InterPro" id="IPR006062">
    <property type="entry name" value="His_biosynth"/>
</dbReference>
<dbReference type="InterPro" id="IPR013785">
    <property type="entry name" value="Aldolase_TIM"/>
</dbReference>
<comment type="similarity">
    <text evidence="4 9 10">Belongs to the HisA/HisF family.</text>
</comment>
<dbReference type="STRING" id="1548547.BA177_09710"/>
<feature type="active site" description="Proton acceptor" evidence="9">
    <location>
        <position position="8"/>
    </location>
</feature>
<organism evidence="12 13">
    <name type="scientific">Woeseia oceani</name>
    <dbReference type="NCBI Taxonomy" id="1548547"/>
    <lineage>
        <taxon>Bacteria</taxon>
        <taxon>Pseudomonadati</taxon>
        <taxon>Pseudomonadota</taxon>
        <taxon>Gammaproteobacteria</taxon>
        <taxon>Woeseiales</taxon>
        <taxon>Woeseiaceae</taxon>
        <taxon>Woeseia</taxon>
    </lineage>
</organism>
<evidence type="ECO:0000256" key="2">
    <source>
        <dbReference type="ARBA" id="ARBA00004496"/>
    </source>
</evidence>
<proteinExistence type="inferred from homology"/>
<evidence type="ECO:0000256" key="11">
    <source>
        <dbReference type="RuleBase" id="RU003658"/>
    </source>
</evidence>
<keyword evidence="6 9" id="KW-0028">Amino-acid biosynthesis</keyword>
<dbReference type="Gene3D" id="3.20.20.70">
    <property type="entry name" value="Aldolase class I"/>
    <property type="match status" value="1"/>
</dbReference>
<dbReference type="EMBL" id="CP016268">
    <property type="protein sequence ID" value="ANO51442.1"/>
    <property type="molecule type" value="Genomic_DNA"/>
</dbReference>
<dbReference type="Proteomes" id="UP000092695">
    <property type="component" value="Chromosome"/>
</dbReference>
<dbReference type="GO" id="GO:0000162">
    <property type="term" value="P:L-tryptophan biosynthetic process"/>
    <property type="evidence" value="ECO:0007669"/>
    <property type="project" value="TreeGrafter"/>
</dbReference>
<evidence type="ECO:0000256" key="7">
    <source>
        <dbReference type="ARBA" id="ARBA00023102"/>
    </source>
</evidence>
<evidence type="ECO:0000313" key="13">
    <source>
        <dbReference type="Proteomes" id="UP000092695"/>
    </source>
</evidence>
<protein>
    <recommendedName>
        <fullName evidence="9 11">1-(5-phosphoribosyl)-5-[(5-phosphoribosylamino)methylideneamino] imidazole-4-carboxamide isomerase</fullName>
        <ecNumber evidence="9 11">5.3.1.16</ecNumber>
    </recommendedName>
    <alternativeName>
        <fullName evidence="9">Phosphoribosylformimino-5-aminoimidazole carboxamide ribotide isomerase</fullName>
    </alternativeName>
</protein>
<evidence type="ECO:0000256" key="9">
    <source>
        <dbReference type="HAMAP-Rule" id="MF_01014"/>
    </source>
</evidence>
<dbReference type="GO" id="GO:0005737">
    <property type="term" value="C:cytoplasm"/>
    <property type="evidence" value="ECO:0007669"/>
    <property type="project" value="UniProtKB-SubCell"/>
</dbReference>
<dbReference type="OrthoDB" id="9807749at2"/>
<evidence type="ECO:0000256" key="8">
    <source>
        <dbReference type="ARBA" id="ARBA00023235"/>
    </source>
</evidence>
<dbReference type="PANTHER" id="PTHR43090:SF2">
    <property type="entry name" value="1-(5-PHOSPHORIBOSYL)-5-[(5-PHOSPHORIBOSYLAMINO)METHYLIDENEAMINO] IMIDAZOLE-4-CARBOXAMIDE ISOMERASE"/>
    <property type="match status" value="1"/>
</dbReference>
<evidence type="ECO:0000256" key="6">
    <source>
        <dbReference type="ARBA" id="ARBA00022605"/>
    </source>
</evidence>
<keyword evidence="8 9" id="KW-0413">Isomerase</keyword>
<dbReference type="SUPFAM" id="SSF51366">
    <property type="entry name" value="Ribulose-phoshate binding barrel"/>
    <property type="match status" value="1"/>
</dbReference>